<dbReference type="PROSITE" id="PS51729">
    <property type="entry name" value="GNAT_YJDJ"/>
    <property type="match status" value="1"/>
</dbReference>
<accession>A0A2K9EN21</accession>
<dbReference type="EMBL" id="CP025408">
    <property type="protein sequence ID" value="AUH32096.1"/>
    <property type="molecule type" value="Genomic_DNA"/>
</dbReference>
<name>A0A2K9EN21_9RHOB</name>
<dbReference type="InterPro" id="IPR016181">
    <property type="entry name" value="Acyl_CoA_acyltransferase"/>
</dbReference>
<dbReference type="RefSeq" id="WP_101458775.1">
    <property type="nucleotide sequence ID" value="NZ_CP025408.1"/>
</dbReference>
<dbReference type="Gene3D" id="3.40.630.30">
    <property type="match status" value="1"/>
</dbReference>
<dbReference type="InterPro" id="IPR045057">
    <property type="entry name" value="Gcn5-rel_NAT"/>
</dbReference>
<dbReference type="KEGG" id="paro:CUV01_00585"/>
<dbReference type="SUPFAM" id="SSF55729">
    <property type="entry name" value="Acyl-CoA N-acyltransferases (Nat)"/>
    <property type="match status" value="1"/>
</dbReference>
<gene>
    <name evidence="2" type="ORF">CUV01_00585</name>
</gene>
<evidence type="ECO:0000313" key="2">
    <source>
        <dbReference type="EMBL" id="AUH32096.1"/>
    </source>
</evidence>
<evidence type="ECO:0000313" key="3">
    <source>
        <dbReference type="Proteomes" id="UP000233742"/>
    </source>
</evidence>
<dbReference type="Proteomes" id="UP000233742">
    <property type="component" value="Chromosome"/>
</dbReference>
<dbReference type="PANTHER" id="PTHR31435">
    <property type="entry name" value="PROTEIN NATD1"/>
    <property type="match status" value="1"/>
</dbReference>
<dbReference type="Pfam" id="PF14542">
    <property type="entry name" value="Acetyltransf_CG"/>
    <property type="match status" value="1"/>
</dbReference>
<proteinExistence type="predicted"/>
<dbReference type="InterPro" id="IPR031165">
    <property type="entry name" value="GNAT_YJDJ"/>
</dbReference>
<organism evidence="2 3">
    <name type="scientific">Paracoccus tegillarcae</name>
    <dbReference type="NCBI Taxonomy" id="1529068"/>
    <lineage>
        <taxon>Bacteria</taxon>
        <taxon>Pseudomonadati</taxon>
        <taxon>Pseudomonadota</taxon>
        <taxon>Alphaproteobacteria</taxon>
        <taxon>Rhodobacterales</taxon>
        <taxon>Paracoccaceae</taxon>
        <taxon>Paracoccus</taxon>
    </lineage>
</organism>
<feature type="domain" description="N-acetyltransferase" evidence="1">
    <location>
        <begin position="9"/>
        <end position="97"/>
    </location>
</feature>
<keyword evidence="3" id="KW-1185">Reference proteome</keyword>
<dbReference type="CDD" id="cd04301">
    <property type="entry name" value="NAT_SF"/>
    <property type="match status" value="1"/>
</dbReference>
<protein>
    <submittedName>
        <fullName evidence="2">GNAT family N-acetyltransferase</fullName>
    </submittedName>
</protein>
<dbReference type="AlphaFoldDB" id="A0A2K9EN21"/>
<dbReference type="GO" id="GO:0016740">
    <property type="term" value="F:transferase activity"/>
    <property type="evidence" value="ECO:0007669"/>
    <property type="project" value="UniProtKB-KW"/>
</dbReference>
<dbReference type="PANTHER" id="PTHR31435:SF10">
    <property type="entry name" value="BSR4717 PROTEIN"/>
    <property type="match status" value="1"/>
</dbReference>
<evidence type="ECO:0000259" key="1">
    <source>
        <dbReference type="PROSITE" id="PS51729"/>
    </source>
</evidence>
<sequence length="109" mass="11958">MSDITITKEDGDRRGRYVARIEGIDAEGEITFTHRGPDIISADHTGVPDDMGGKGVAKALLAFMLEDARASGFRIIPICPFVGAQYARHPEWQELFTSKPGEKPRLGTE</sequence>
<dbReference type="OrthoDB" id="9800945at2"/>
<keyword evidence="2" id="KW-0808">Transferase</keyword>
<reference evidence="2 3" key="1">
    <citation type="submission" date="2017-12" db="EMBL/GenBank/DDBJ databases">
        <authorList>
            <person name="Hurst M.R.H."/>
        </authorList>
    </citation>
    <scope>NUCLEOTIDE SEQUENCE [LARGE SCALE GENOMIC DNA]</scope>
    <source>
        <strain evidence="2 3">BM15</strain>
    </source>
</reference>